<dbReference type="AlphaFoldDB" id="A0ABD0ZRW1"/>
<dbReference type="Pfam" id="PF07734">
    <property type="entry name" value="FBA_1"/>
    <property type="match status" value="1"/>
</dbReference>
<reference evidence="2 3" key="1">
    <citation type="submission" date="2024-04" db="EMBL/GenBank/DDBJ databases">
        <title>Genome assembly C_amara_ONT_v2.</title>
        <authorList>
            <person name="Yant L."/>
            <person name="Moore C."/>
            <person name="Slenker M."/>
        </authorList>
    </citation>
    <scope>NUCLEOTIDE SEQUENCE [LARGE SCALE GENOMIC DNA]</scope>
    <source>
        <tissue evidence="2">Leaf</tissue>
    </source>
</reference>
<dbReference type="NCBIfam" id="TIGR01640">
    <property type="entry name" value="F_box_assoc_1"/>
    <property type="match status" value="1"/>
</dbReference>
<dbReference type="PROSITE" id="PS50181">
    <property type="entry name" value="FBOX"/>
    <property type="match status" value="1"/>
</dbReference>
<proteinExistence type="predicted"/>
<gene>
    <name evidence="2" type="ORF">V5N11_011955</name>
</gene>
<dbReference type="CDD" id="cd22157">
    <property type="entry name" value="F-box_AtFBW1-like"/>
    <property type="match status" value="1"/>
</dbReference>
<dbReference type="Proteomes" id="UP001558713">
    <property type="component" value="Unassembled WGS sequence"/>
</dbReference>
<accession>A0ABD0ZRW1</accession>
<dbReference type="PANTHER" id="PTHR31672">
    <property type="entry name" value="BNACNNG10540D PROTEIN"/>
    <property type="match status" value="1"/>
</dbReference>
<protein>
    <submittedName>
        <fullName evidence="2">F-box protein</fullName>
    </submittedName>
</protein>
<sequence>MMMMMMSNLPHDLVEEILTRAPLKSLRAVRSTCKKWNALTKDRSFTDKHIGKVTASGEKEFLMLVGYRVYLIGVNVHGIQNNNVDVSIKRKAKLIALDDSEFHRSQVFRVFHSNGLLLCVLDTRLVVWNPYWGKPKSIKRRHSMCTSSEIFSLGYDKSCGSQKVLSLFQNKVEIYDLSSNSWMLTDCTVEWELYYIKCSLSLKGNTYWYAKDFKLEEYIICFDFTKERFGPCPPLPMSFINKRYSPSIHAIREEMLAVLLQPWNTYELEIWVTNKIEPDALPWSKFLKINKRPISVMCGGFLIDEEKKLALFF</sequence>
<evidence type="ECO:0000313" key="2">
    <source>
        <dbReference type="EMBL" id="KAL1197366.1"/>
    </source>
</evidence>
<dbReference type="SUPFAM" id="SSF50965">
    <property type="entry name" value="Galactose oxidase, central domain"/>
    <property type="match status" value="1"/>
</dbReference>
<comment type="caution">
    <text evidence="2">The sequence shown here is derived from an EMBL/GenBank/DDBJ whole genome shotgun (WGS) entry which is preliminary data.</text>
</comment>
<evidence type="ECO:0000259" key="1">
    <source>
        <dbReference type="PROSITE" id="PS50181"/>
    </source>
</evidence>
<name>A0ABD0ZRW1_CARAN</name>
<organism evidence="2 3">
    <name type="scientific">Cardamine amara subsp. amara</name>
    <dbReference type="NCBI Taxonomy" id="228776"/>
    <lineage>
        <taxon>Eukaryota</taxon>
        <taxon>Viridiplantae</taxon>
        <taxon>Streptophyta</taxon>
        <taxon>Embryophyta</taxon>
        <taxon>Tracheophyta</taxon>
        <taxon>Spermatophyta</taxon>
        <taxon>Magnoliopsida</taxon>
        <taxon>eudicotyledons</taxon>
        <taxon>Gunneridae</taxon>
        <taxon>Pentapetalae</taxon>
        <taxon>rosids</taxon>
        <taxon>malvids</taxon>
        <taxon>Brassicales</taxon>
        <taxon>Brassicaceae</taxon>
        <taxon>Cardamineae</taxon>
        <taxon>Cardamine</taxon>
    </lineage>
</organism>
<dbReference type="EMBL" id="JBANAX010000688">
    <property type="protein sequence ID" value="KAL1197366.1"/>
    <property type="molecule type" value="Genomic_DNA"/>
</dbReference>
<dbReference type="PANTHER" id="PTHR31672:SF13">
    <property type="entry name" value="F-BOX PROTEIN CPR30-LIKE"/>
    <property type="match status" value="1"/>
</dbReference>
<keyword evidence="3" id="KW-1185">Reference proteome</keyword>
<dbReference type="Pfam" id="PF00646">
    <property type="entry name" value="F-box"/>
    <property type="match status" value="1"/>
</dbReference>
<dbReference type="InterPro" id="IPR006527">
    <property type="entry name" value="F-box-assoc_dom_typ1"/>
</dbReference>
<dbReference type="InterPro" id="IPR001810">
    <property type="entry name" value="F-box_dom"/>
</dbReference>
<dbReference type="SMART" id="SM00256">
    <property type="entry name" value="FBOX"/>
    <property type="match status" value="1"/>
</dbReference>
<dbReference type="InterPro" id="IPR050796">
    <property type="entry name" value="SCF_F-box_component"/>
</dbReference>
<dbReference type="InterPro" id="IPR017451">
    <property type="entry name" value="F-box-assoc_interact_dom"/>
</dbReference>
<dbReference type="InterPro" id="IPR011043">
    <property type="entry name" value="Gal_Oxase/kelch_b-propeller"/>
</dbReference>
<evidence type="ECO:0000313" key="3">
    <source>
        <dbReference type="Proteomes" id="UP001558713"/>
    </source>
</evidence>
<feature type="domain" description="F-box" evidence="1">
    <location>
        <begin position="3"/>
        <end position="53"/>
    </location>
</feature>
<dbReference type="SUPFAM" id="SSF81383">
    <property type="entry name" value="F-box domain"/>
    <property type="match status" value="1"/>
</dbReference>
<dbReference type="Gene3D" id="1.20.1280.50">
    <property type="match status" value="1"/>
</dbReference>
<dbReference type="InterPro" id="IPR036047">
    <property type="entry name" value="F-box-like_dom_sf"/>
</dbReference>